<accession>A0A3R9ZR14</accession>
<dbReference type="AlphaFoldDB" id="A0A3R9ZR14"/>
<keyword evidence="2" id="KW-1185">Reference proteome</keyword>
<organism evidence="1 2">
    <name type="scientific">Candidatus Aquarickettsia rohweri</name>
    <dbReference type="NCBI Taxonomy" id="2602574"/>
    <lineage>
        <taxon>Bacteria</taxon>
        <taxon>Pseudomonadati</taxon>
        <taxon>Pseudomonadota</taxon>
        <taxon>Alphaproteobacteria</taxon>
        <taxon>Rickettsiales</taxon>
        <taxon>Candidatus Midichloriaceae</taxon>
        <taxon>Candidatus Aquarickettsia</taxon>
    </lineage>
</organism>
<proteinExistence type="predicted"/>
<dbReference type="EMBL" id="RXFM01000006">
    <property type="protein sequence ID" value="RST71562.1"/>
    <property type="molecule type" value="Genomic_DNA"/>
</dbReference>
<name>A0A3R9ZR14_9RICK</name>
<dbReference type="RefSeq" id="WP_126044263.1">
    <property type="nucleotide sequence ID" value="NZ_RXFM01000006.1"/>
</dbReference>
<evidence type="ECO:0000313" key="2">
    <source>
        <dbReference type="Proteomes" id="UP000279470"/>
    </source>
</evidence>
<evidence type="ECO:0000313" key="1">
    <source>
        <dbReference type="EMBL" id="RST71562.1"/>
    </source>
</evidence>
<reference evidence="2" key="1">
    <citation type="submission" date="2018-11" db="EMBL/GenBank/DDBJ databases">
        <title>Phylogenetic, genomic, and biogeographic characterization of a novel and ubiquitous marine invertebrate-associated Rickettsiales parasite, Candidatus Marinoinvertebrata rohwerii, gen. nov., sp. nov.</title>
        <authorList>
            <person name="Klinges J.G."/>
            <person name="Rosales S.M."/>
            <person name="Mcminds R."/>
            <person name="Shaver E.C."/>
            <person name="Shantz A."/>
            <person name="Peters E.C."/>
            <person name="Burkepile D.E."/>
            <person name="Silliman B.R."/>
            <person name="Vega Thurber R.L."/>
        </authorList>
    </citation>
    <scope>NUCLEOTIDE SEQUENCE [LARGE SCALE GENOMIC DNA]</scope>
    <source>
        <strain evidence="2">a_cerv_44</strain>
    </source>
</reference>
<sequence>MKKVILSGLFIIIVIVSNFVFRYLHVQNINDKLQLITVKLSEKGLKFTYDKLIYEGWFFWNISGKVLNPSFYQEKHGISDQSSLDYINFQSSLFNKTLSIIFADNINTIIKDSGGESKYISTFSESPRADFVFKGYFKNMGNNLLLSNNLEEIFTDYFKSVSYNSSNHVAKKVNPDGSEEKIYSIDKTIVKLINLSSVQHKGIKLKLEVDKNKYFKNNSEEDFYNYFAEIGANSTNLNVDVLFNFEDDSKLELIDGVILENVKPTYKLISHEFKFDSDLFNFDLAGNMVINKTNILPFFDLNFKVDNFSGLVDFYSNFYNKFVIDSGINKVLALKEIREKEKNAILKTAEQISEESSHAKKYDFKIVNLKDKKVKINDYSINKVSSIYNSFLSEGVNDLDNNIIQK</sequence>
<comment type="caution">
    <text evidence="1">The sequence shown here is derived from an EMBL/GenBank/DDBJ whole genome shotgun (WGS) entry which is preliminary data.</text>
</comment>
<gene>
    <name evidence="1" type="ORF">EIC27_00790</name>
</gene>
<protein>
    <submittedName>
        <fullName evidence="1">Uncharacterized protein</fullName>
    </submittedName>
</protein>
<dbReference type="Proteomes" id="UP000279470">
    <property type="component" value="Unassembled WGS sequence"/>
</dbReference>